<feature type="region of interest" description="Disordered" evidence="1">
    <location>
        <begin position="1"/>
        <end position="26"/>
    </location>
</feature>
<accession>A0ABR0BH80</accession>
<evidence type="ECO:0000313" key="2">
    <source>
        <dbReference type="EMBL" id="KAK4077289.1"/>
    </source>
</evidence>
<proteinExistence type="predicted"/>
<name>A0ABR0BH80_PURLI</name>
<protein>
    <submittedName>
        <fullName evidence="2">Uncharacterized protein</fullName>
    </submittedName>
</protein>
<evidence type="ECO:0000256" key="1">
    <source>
        <dbReference type="SAM" id="MobiDB-lite"/>
    </source>
</evidence>
<dbReference type="EMBL" id="JAWRVI010000100">
    <property type="protein sequence ID" value="KAK4077289.1"/>
    <property type="molecule type" value="Genomic_DNA"/>
</dbReference>
<keyword evidence="3" id="KW-1185">Reference proteome</keyword>
<dbReference type="Proteomes" id="UP001287286">
    <property type="component" value="Unassembled WGS sequence"/>
</dbReference>
<gene>
    <name evidence="2" type="ORF">Purlil1_12373</name>
</gene>
<reference evidence="2 3" key="1">
    <citation type="journal article" date="2024" name="Microbiol. Resour. Announc.">
        <title>Genome annotations for the ascomycete fungi Trichoderma harzianum, Trichoderma aggressivum, and Purpureocillium lilacinum.</title>
        <authorList>
            <person name="Beijen E.P.W."/>
            <person name="Ohm R.A."/>
        </authorList>
    </citation>
    <scope>NUCLEOTIDE SEQUENCE [LARGE SCALE GENOMIC DNA]</scope>
    <source>
        <strain evidence="2 3">CBS 150709</strain>
    </source>
</reference>
<sequence>MSRRLPSLQEALSQSSRPTAPLPEARSVHHMEVRQIPVETYVLEDFASYLETAPFRLVADAEVYADPQQLLGLKCRHLTMALGVRQGTQDSEATAMYLSAYRIRPT</sequence>
<comment type="caution">
    <text evidence="2">The sequence shown here is derived from an EMBL/GenBank/DDBJ whole genome shotgun (WGS) entry which is preliminary data.</text>
</comment>
<evidence type="ECO:0000313" key="3">
    <source>
        <dbReference type="Proteomes" id="UP001287286"/>
    </source>
</evidence>
<organism evidence="2 3">
    <name type="scientific">Purpureocillium lilacinum</name>
    <name type="common">Paecilomyces lilacinus</name>
    <dbReference type="NCBI Taxonomy" id="33203"/>
    <lineage>
        <taxon>Eukaryota</taxon>
        <taxon>Fungi</taxon>
        <taxon>Dikarya</taxon>
        <taxon>Ascomycota</taxon>
        <taxon>Pezizomycotina</taxon>
        <taxon>Sordariomycetes</taxon>
        <taxon>Hypocreomycetidae</taxon>
        <taxon>Hypocreales</taxon>
        <taxon>Ophiocordycipitaceae</taxon>
        <taxon>Purpureocillium</taxon>
    </lineage>
</organism>